<gene>
    <name evidence="4" type="ORF">GCM10022267_87900</name>
</gene>
<dbReference type="Pfam" id="PF00501">
    <property type="entry name" value="AMP-binding"/>
    <property type="match status" value="1"/>
</dbReference>
<dbReference type="InterPro" id="IPR020845">
    <property type="entry name" value="AMP-binding_CS"/>
</dbReference>
<sequence length="566" mass="63039">MSRSQARLPDNRPRCLDAQAPTMIRRRLTPLSRTPLTGHIGEALHIAADRRPHQVITTDRPADTDPTGALARTYAQWAHAVDEAAGWLHELGVRPWDRVAVLKRNHFDISVLACAAARLGAVPALLSGAYGPEIAHPLLARLDLPFLVTDRAHLKACGIDPGTVTRLTERTVCVDGPQDRPGLVDLDDLRGATPPGPAFRAEDEAMIITHTSGTTGIPKLVVHSAESERSIALIESERWPVIGIRPSDLWAYSEPFWHERQTHNLLSLTAIGPRMLAISDPLAPSVRDLLVAHRPTLVEALPNVFLAWESMARDPARPFGRVREYINSFDAIHTRTIRTFLDASDRRMPIWLQAWSQSENGTLLMRPYVRWSVRRRGRRPAPTQSLGWPVPGFGRIRTVDPVTGEPTRRGEAGLVEIAQPGRCLAYVGEPERHAAKRDGEWWHTGDFGVINRLGALRIVDREIDRLPDGSAIELEDVLLDRLVNTTEVIVLPVAGQRPVPVVSTADDMPLDLEEWRQATAGLPALADPIQIRWEEFPRTGTWKVRRVELRERLVPGSRPHGHGSWT</sequence>
<dbReference type="Gene3D" id="3.40.50.12780">
    <property type="entry name" value="N-terminal domain of ligase-like"/>
    <property type="match status" value="1"/>
</dbReference>
<evidence type="ECO:0000256" key="1">
    <source>
        <dbReference type="ARBA" id="ARBA00006432"/>
    </source>
</evidence>
<evidence type="ECO:0000313" key="4">
    <source>
        <dbReference type="EMBL" id="GAA3687531.1"/>
    </source>
</evidence>
<evidence type="ECO:0000313" key="5">
    <source>
        <dbReference type="Proteomes" id="UP001500711"/>
    </source>
</evidence>
<dbReference type="PROSITE" id="PS00455">
    <property type="entry name" value="AMP_BINDING"/>
    <property type="match status" value="1"/>
</dbReference>
<dbReference type="PANTHER" id="PTHR43201">
    <property type="entry name" value="ACYL-COA SYNTHETASE"/>
    <property type="match status" value="1"/>
</dbReference>
<protein>
    <submittedName>
        <fullName evidence="4">AMP-binding protein</fullName>
    </submittedName>
</protein>
<dbReference type="Proteomes" id="UP001500711">
    <property type="component" value="Unassembled WGS sequence"/>
</dbReference>
<dbReference type="PANTHER" id="PTHR43201:SF5">
    <property type="entry name" value="MEDIUM-CHAIN ACYL-COA LIGASE ACSF2, MITOCHONDRIAL"/>
    <property type="match status" value="1"/>
</dbReference>
<keyword evidence="2" id="KW-0436">Ligase</keyword>
<dbReference type="RefSeq" id="WP_346137106.1">
    <property type="nucleotide sequence ID" value="NZ_BAABBE010000062.1"/>
</dbReference>
<feature type="domain" description="AMP-dependent synthetase/ligase" evidence="3">
    <location>
        <begin position="68"/>
        <end position="423"/>
    </location>
</feature>
<organism evidence="4 5">
    <name type="scientific">Lentzea roselyniae</name>
    <dbReference type="NCBI Taxonomy" id="531940"/>
    <lineage>
        <taxon>Bacteria</taxon>
        <taxon>Bacillati</taxon>
        <taxon>Actinomycetota</taxon>
        <taxon>Actinomycetes</taxon>
        <taxon>Pseudonocardiales</taxon>
        <taxon>Pseudonocardiaceae</taxon>
        <taxon>Lentzea</taxon>
    </lineage>
</organism>
<dbReference type="InterPro" id="IPR042099">
    <property type="entry name" value="ANL_N_sf"/>
</dbReference>
<accession>A0ABP7CFS5</accession>
<evidence type="ECO:0000256" key="2">
    <source>
        <dbReference type="ARBA" id="ARBA00022598"/>
    </source>
</evidence>
<dbReference type="SUPFAM" id="SSF56801">
    <property type="entry name" value="Acetyl-CoA synthetase-like"/>
    <property type="match status" value="1"/>
</dbReference>
<name>A0ABP7CFS5_9PSEU</name>
<reference evidence="5" key="1">
    <citation type="journal article" date="2019" name="Int. J. Syst. Evol. Microbiol.">
        <title>The Global Catalogue of Microorganisms (GCM) 10K type strain sequencing project: providing services to taxonomists for standard genome sequencing and annotation.</title>
        <authorList>
            <consortium name="The Broad Institute Genomics Platform"/>
            <consortium name="The Broad Institute Genome Sequencing Center for Infectious Disease"/>
            <person name="Wu L."/>
            <person name="Ma J."/>
        </authorList>
    </citation>
    <scope>NUCLEOTIDE SEQUENCE [LARGE SCALE GENOMIC DNA]</scope>
    <source>
        <strain evidence="5">JCM 17494</strain>
    </source>
</reference>
<comment type="caution">
    <text evidence="4">The sequence shown here is derived from an EMBL/GenBank/DDBJ whole genome shotgun (WGS) entry which is preliminary data.</text>
</comment>
<dbReference type="InterPro" id="IPR000873">
    <property type="entry name" value="AMP-dep_synth/lig_dom"/>
</dbReference>
<evidence type="ECO:0000259" key="3">
    <source>
        <dbReference type="Pfam" id="PF00501"/>
    </source>
</evidence>
<keyword evidence="5" id="KW-1185">Reference proteome</keyword>
<comment type="similarity">
    <text evidence="1">Belongs to the ATP-dependent AMP-binding enzyme family.</text>
</comment>
<dbReference type="EMBL" id="BAABBE010000062">
    <property type="protein sequence ID" value="GAA3687531.1"/>
    <property type="molecule type" value="Genomic_DNA"/>
</dbReference>
<proteinExistence type="inferred from homology"/>